<evidence type="ECO:0008006" key="3">
    <source>
        <dbReference type="Google" id="ProtNLM"/>
    </source>
</evidence>
<dbReference type="EMBL" id="KV419419">
    <property type="protein sequence ID" value="KZS90712.1"/>
    <property type="molecule type" value="Genomic_DNA"/>
</dbReference>
<proteinExistence type="predicted"/>
<reference evidence="1 2" key="1">
    <citation type="journal article" date="2016" name="Mol. Biol. Evol.">
        <title>Comparative Genomics of Early-Diverging Mushroom-Forming Fungi Provides Insights into the Origins of Lignocellulose Decay Capabilities.</title>
        <authorList>
            <person name="Nagy L.G."/>
            <person name="Riley R."/>
            <person name="Tritt A."/>
            <person name="Adam C."/>
            <person name="Daum C."/>
            <person name="Floudas D."/>
            <person name="Sun H."/>
            <person name="Yadav J.S."/>
            <person name="Pangilinan J."/>
            <person name="Larsson K.H."/>
            <person name="Matsuura K."/>
            <person name="Barry K."/>
            <person name="Labutti K."/>
            <person name="Kuo R."/>
            <person name="Ohm R.A."/>
            <person name="Bhattacharya S.S."/>
            <person name="Shirouzu T."/>
            <person name="Yoshinaga Y."/>
            <person name="Martin F.M."/>
            <person name="Grigoriev I.V."/>
            <person name="Hibbett D.S."/>
        </authorList>
    </citation>
    <scope>NUCLEOTIDE SEQUENCE [LARGE SCALE GENOMIC DNA]</scope>
    <source>
        <strain evidence="1 2">HHB9708</strain>
    </source>
</reference>
<evidence type="ECO:0000313" key="1">
    <source>
        <dbReference type="EMBL" id="KZS90712.1"/>
    </source>
</evidence>
<sequence length="331" mass="36747">MDEDTLRDLFSGDAPKLRDISTEGASHQALNPGSFHSLVSLALDTCYVADAEQITRFPSILAQTPRLVELSIGGDVSATWPYLPVVTQPIAELRECINCGLSGFSADQTAYLLSAISLPIVQVLEIWAQARVIDDVDTTSAFSCLPPAVKVPFSKSETLTFSLEDEGVVLYSEVEDLYTLEFSESHYHMEHLSDVGRALRSFIVAPMQVLNLAPESLAFSSGDRLEESLYTQDFWKAILLETPHVTEISIRGTVPTPKLIAALRDPDLVCPFLKTLILETKSRVHTKALKRCWRIERSAMPKSRPLSISALVAYIEFSRVKRFAEQCRNVV</sequence>
<dbReference type="Proteomes" id="UP000076722">
    <property type="component" value="Unassembled WGS sequence"/>
</dbReference>
<keyword evidence="2" id="KW-1185">Reference proteome</keyword>
<gene>
    <name evidence="1" type="ORF">SISNIDRAFT_488016</name>
</gene>
<protein>
    <recommendedName>
        <fullName evidence="3">F-box domain-containing protein</fullName>
    </recommendedName>
</protein>
<accession>A0A164RN63</accession>
<dbReference type="AlphaFoldDB" id="A0A164RN63"/>
<organism evidence="1 2">
    <name type="scientific">Sistotremastrum niveocremeum HHB9708</name>
    <dbReference type="NCBI Taxonomy" id="1314777"/>
    <lineage>
        <taxon>Eukaryota</taxon>
        <taxon>Fungi</taxon>
        <taxon>Dikarya</taxon>
        <taxon>Basidiomycota</taxon>
        <taxon>Agaricomycotina</taxon>
        <taxon>Agaricomycetes</taxon>
        <taxon>Sistotremastrales</taxon>
        <taxon>Sistotremastraceae</taxon>
        <taxon>Sertulicium</taxon>
        <taxon>Sertulicium niveocremeum</taxon>
    </lineage>
</organism>
<name>A0A164RN63_9AGAM</name>
<evidence type="ECO:0000313" key="2">
    <source>
        <dbReference type="Proteomes" id="UP000076722"/>
    </source>
</evidence>